<dbReference type="GO" id="GO:0016787">
    <property type="term" value="F:hydrolase activity"/>
    <property type="evidence" value="ECO:0007669"/>
    <property type="project" value="UniProtKB-UniRule"/>
</dbReference>
<feature type="domain" description="UvrD-like helicase ATP-binding" evidence="7">
    <location>
        <begin position="490"/>
        <end position="868"/>
    </location>
</feature>
<gene>
    <name evidence="8" type="ORF">OBBRIDRAFT_757238</name>
</gene>
<protein>
    <recommendedName>
        <fullName evidence="7">UvrD-like helicase ATP-binding domain-containing protein</fullName>
    </recommendedName>
</protein>
<dbReference type="InterPro" id="IPR014016">
    <property type="entry name" value="UvrD-like_ATP-bd"/>
</dbReference>
<dbReference type="Proteomes" id="UP000250043">
    <property type="component" value="Unassembled WGS sequence"/>
</dbReference>
<organism evidence="8 9">
    <name type="scientific">Obba rivulosa</name>
    <dbReference type="NCBI Taxonomy" id="1052685"/>
    <lineage>
        <taxon>Eukaryota</taxon>
        <taxon>Fungi</taxon>
        <taxon>Dikarya</taxon>
        <taxon>Basidiomycota</taxon>
        <taxon>Agaricomycotina</taxon>
        <taxon>Agaricomycetes</taxon>
        <taxon>Polyporales</taxon>
        <taxon>Gelatoporiaceae</taxon>
        <taxon>Obba</taxon>
    </lineage>
</organism>
<evidence type="ECO:0000256" key="3">
    <source>
        <dbReference type="ARBA" id="ARBA00022806"/>
    </source>
</evidence>
<dbReference type="Pfam" id="PF00580">
    <property type="entry name" value="UvrD-helicase"/>
    <property type="match status" value="1"/>
</dbReference>
<dbReference type="OrthoDB" id="3156807at2759"/>
<keyword evidence="2 5" id="KW-0378">Hydrolase</keyword>
<keyword evidence="3 5" id="KW-0347">Helicase</keyword>
<evidence type="ECO:0000256" key="6">
    <source>
        <dbReference type="SAM" id="MobiDB-lite"/>
    </source>
</evidence>
<evidence type="ECO:0000256" key="4">
    <source>
        <dbReference type="ARBA" id="ARBA00022840"/>
    </source>
</evidence>
<dbReference type="InterPro" id="IPR014017">
    <property type="entry name" value="DNA_helicase_UvrD-like_C"/>
</dbReference>
<dbReference type="GO" id="GO:0004386">
    <property type="term" value="F:helicase activity"/>
    <property type="evidence" value="ECO:0007669"/>
    <property type="project" value="UniProtKB-UniRule"/>
</dbReference>
<keyword evidence="1 5" id="KW-0547">Nucleotide-binding</keyword>
<accession>A0A8E2AVQ6</accession>
<keyword evidence="4 5" id="KW-0067">ATP-binding</keyword>
<feature type="compositionally biased region" description="Low complexity" evidence="6">
    <location>
        <begin position="255"/>
        <end position="267"/>
    </location>
</feature>
<reference evidence="8 9" key="1">
    <citation type="submission" date="2016-07" db="EMBL/GenBank/DDBJ databases">
        <title>Draft genome of the white-rot fungus Obba rivulosa 3A-2.</title>
        <authorList>
            <consortium name="DOE Joint Genome Institute"/>
            <person name="Miettinen O."/>
            <person name="Riley R."/>
            <person name="Acob R."/>
            <person name="Barry K."/>
            <person name="Cullen D."/>
            <person name="De Vries R."/>
            <person name="Hainaut M."/>
            <person name="Hatakka A."/>
            <person name="Henrissat B."/>
            <person name="Hilden K."/>
            <person name="Kuo R."/>
            <person name="Labutti K."/>
            <person name="Lipzen A."/>
            <person name="Makela M.R."/>
            <person name="Sandor L."/>
            <person name="Spatafora J.W."/>
            <person name="Grigoriev I.V."/>
            <person name="Hibbett D.S."/>
        </authorList>
    </citation>
    <scope>NUCLEOTIDE SEQUENCE [LARGE SCALE GENOMIC DNA]</scope>
    <source>
        <strain evidence="8 9">3A-2</strain>
    </source>
</reference>
<evidence type="ECO:0000259" key="7">
    <source>
        <dbReference type="PROSITE" id="PS51198"/>
    </source>
</evidence>
<dbReference type="EMBL" id="KV722438">
    <property type="protein sequence ID" value="OCH88979.1"/>
    <property type="molecule type" value="Genomic_DNA"/>
</dbReference>
<feature type="binding site" evidence="5">
    <location>
        <begin position="511"/>
        <end position="518"/>
    </location>
    <ligand>
        <name>ATP</name>
        <dbReference type="ChEBI" id="CHEBI:30616"/>
    </ligand>
</feature>
<dbReference type="SUPFAM" id="SSF48452">
    <property type="entry name" value="TPR-like"/>
    <property type="match status" value="1"/>
</dbReference>
<dbReference type="InterPro" id="IPR039904">
    <property type="entry name" value="TRANK1"/>
</dbReference>
<dbReference type="PANTHER" id="PTHR21529:SF4">
    <property type="entry name" value="TPR AND ANKYRIN REPEAT-CONTAINING PROTEIN 1"/>
    <property type="match status" value="1"/>
</dbReference>
<name>A0A8E2AVQ6_9APHY</name>
<dbReference type="PANTHER" id="PTHR21529">
    <property type="entry name" value="MAMMARY TURMOR VIRUS RECEPTOR HOMOLOG 1, 2 MTVR1, 2"/>
    <property type="match status" value="1"/>
</dbReference>
<evidence type="ECO:0000256" key="5">
    <source>
        <dbReference type="PROSITE-ProRule" id="PRU00560"/>
    </source>
</evidence>
<evidence type="ECO:0000256" key="2">
    <source>
        <dbReference type="ARBA" id="ARBA00022801"/>
    </source>
</evidence>
<proteinExistence type="predicted"/>
<evidence type="ECO:0000313" key="9">
    <source>
        <dbReference type="Proteomes" id="UP000250043"/>
    </source>
</evidence>
<evidence type="ECO:0000313" key="8">
    <source>
        <dbReference type="EMBL" id="OCH88979.1"/>
    </source>
</evidence>
<evidence type="ECO:0000256" key="1">
    <source>
        <dbReference type="ARBA" id="ARBA00022741"/>
    </source>
</evidence>
<dbReference type="Pfam" id="PF13361">
    <property type="entry name" value="UvrD_C"/>
    <property type="match status" value="1"/>
</dbReference>
<sequence length="2185" mass="248746">MVYPSRTASQPKQNRIVDQFNVNLLGDKVAVEGAIRTFESALESPAANVDDIIEELLSVSHLFEFVVSAISDGVASLIREHILRGLSKAPEDYTKSIAYKVLSHISISLLFAPYPSSTEGPSNLRECRRSVELAHPVLQALSRLTFCPEEVSPTSPTVESFDDLDFIQVKRKSQQGKKNKRRKRAVSVDMKLFDAIGVEAPTSEAEAISLAADLLHEQREVTQVYFGILRNPALREMFKTLYIPEEDVQDHASTSEDSQQQDTTPDTSTEDDAPTTFPVLSVKAALYFDSADGFGDWRILISTRAERDLRQLKRADGKMFRIITKKMKELSHGHFSDDNQKRLTGPTTEIPVFEAKMTRDTRLVYQVDCIPEYESDVERQVLRIFGIYTHAQLDHRFWDYVGHQLARKGREYKLRCTFRNKPHHQGDNVVMPASFPPLAQPQVPEPELTLPPLPKEDLEELHSLLVLEKFVTFSQALLSSILADQDVAHVFDVSPQEKQIIEHTSSCYVIGRSGTGKTTTMLFKMLGIERSWELYRDTMPKPRQLFVTQSRVLAEKVEEYFLKLYGSLATANQTLEELAQVLQNKKQQQEQGLVDRDEEVLWRGDLPKRFAELKDEHFPMFITFDHLCRLMEAELREVQLGSNKQLSAEAVTKSTEDTEFLSNDYMQQRRDKFISYSTFLESYWAHFSQSLTKGLDPALVFGEFMGVIRGSELALSNESGYLEKDKYLSLSHRTQATFANQRETIYKLFQAYLRRKRDRQEYDAADRTHAILKELRVMGPPGRQVDFIYVDEAQDNLLIDALILRSICRNPDGLFWAGDTAQTISVGSAFRFNDLKAFLYRIEENSRTLDTSHSLPQTFQLTMNYRSHAGIVNCAHSVVELLSAFWPNALDSLAEERGMVDGIKPVFFSGWDQNTVRYEQFLFGESGSHIEFGAQQCILVRDDAARDKLRAQVGDIGLILTLYESKGLEFNDVLLYNFFEDSTVELSQWRVVLNALPEAEVRRDPAPRFDDARHSGVCRELKFLYVAITRARKNLWIADGSRKGEPMRVFWTSKGQIQNCTPGTDVPRLAMSSTPEEWERTALSLFNNRRYLQSMHCYERAGKAREKAAARAYYLRELARSTSAVGSDTTVQSKAFVEAAEAFMTSAEEAVKEKRSYFRIAAECYVQSGNDAKAANAYFQASEFTLSAQHYRKAGMFDEAVKVIQEHHHVIIPQVAETIIDVSRLEYLRRHRLKEAIALFESIEEALAYMDDYGLDIAQATVLEELSRFAEAAQLHLSEGRTLEAIRLFLLDGSAESTERASRCILDGLWRHLSLGLTVSPEVTREDNTLQELLHLSNSLNKSSTDQGTLDEISMFQAIASGDDTKLMQLGQKFLLISQNIPAAIMCFDRVFATTPKLQVATSNDITTTLQSFLRYAQILQKLTSDEDPCENEQLRRLFAFKSSTEELFLVQKETTLHTRLNGRHTPTARETDQGALVVRWELGNLLRHVLLEKLRKAVLDETEACRRARALRPCLPYALYGHCNRPECPRDHMRASSYDAQMYNARVRAHLQQVLIYNTLYTVEHPMEHARQRKFWLRRIHEALCPPSPLMGSPQNLVTTAIPEFERGMRIVTEWARELLYSLRPHSSEGGFLSSLVRVATISFTFDKTAAIHNIPRIPCVSELKPPPQFVRGSPPACSYIVRDVLAFLHDTMPISLSRGILFMKHVVDTRLSIDIAVFCDLLDTICSCLVISKRLQNNSSLHDVTLPRSWLMALGEDLARLRHKESKLFYMLVDPMTTLLEQIYTGEYADHLLFEKRNLASLGYPIRNAFIARICKSLCILGYNMPSILLRDNIGKAVTSIRKPGRTFPPLISDYVLARHWSDLARTARQSCAGSTLDEMIQLHDAAKTNPNQPTLPHVRRVIYESIDEVPALLRSGGRMKPSTSLRADAMPFTPAQKDKETEVVAESEETIEEEQADDVDGSHGFEQEEAAMEDIVTTIEEEQATVPTEKDVSAACKIQAVYRRHLATRREAPKSTLQDMRRRIFSACLGRSVQLEWPHKLYKMLFLGPVPHLLVCLESLHGYIFTEKDQARKRIRKVQHRELEEAQAILNAMSRNLKDVVRLQKALGPESDLHVRRDLQELKSRTLEVDELMHRLPSGATLDWQDDWRLAYRGIVKDKPASTVKKPKPELNTSDIVLADDF</sequence>
<keyword evidence="9" id="KW-1185">Reference proteome</keyword>
<dbReference type="InterPro" id="IPR011990">
    <property type="entry name" value="TPR-like_helical_dom_sf"/>
</dbReference>
<dbReference type="SUPFAM" id="SSF52540">
    <property type="entry name" value="P-loop containing nucleoside triphosphate hydrolases"/>
    <property type="match status" value="1"/>
</dbReference>
<dbReference type="Gene3D" id="3.40.50.300">
    <property type="entry name" value="P-loop containing nucleotide triphosphate hydrolases"/>
    <property type="match status" value="2"/>
</dbReference>
<dbReference type="InterPro" id="IPR027417">
    <property type="entry name" value="P-loop_NTPase"/>
</dbReference>
<dbReference type="PROSITE" id="PS51198">
    <property type="entry name" value="UVRD_HELICASE_ATP_BIND"/>
    <property type="match status" value="1"/>
</dbReference>
<dbReference type="GO" id="GO:0005524">
    <property type="term" value="F:ATP binding"/>
    <property type="evidence" value="ECO:0007669"/>
    <property type="project" value="UniProtKB-UniRule"/>
</dbReference>
<feature type="region of interest" description="Disordered" evidence="6">
    <location>
        <begin position="248"/>
        <end position="275"/>
    </location>
</feature>